<proteinExistence type="predicted"/>
<sequence>MKKMQIDFSQVDTSVIDRMALFMGILAADCLLLPLLVGGMLKVMRMPFFMVRIGIVSAGLGWFYYWATQILSEF</sequence>
<organism evidence="3 4">
    <name type="scientific">Planococcus glaciei</name>
    <dbReference type="NCBI Taxonomy" id="459472"/>
    <lineage>
        <taxon>Bacteria</taxon>
        <taxon>Bacillati</taxon>
        <taxon>Bacillota</taxon>
        <taxon>Bacilli</taxon>
        <taxon>Bacillales</taxon>
        <taxon>Caryophanaceae</taxon>
        <taxon>Planococcus</taxon>
    </lineage>
</organism>
<keyword evidence="1" id="KW-0472">Membrane</keyword>
<dbReference type="RefSeq" id="WP_176295235.1">
    <property type="nucleotide sequence ID" value="NZ_CP051179.1"/>
</dbReference>
<name>A0A7H8QG29_9BACL</name>
<keyword evidence="4" id="KW-1185">Reference proteome</keyword>
<keyword evidence="3" id="KW-0614">Plasmid</keyword>
<reference evidence="3 4" key="1">
    <citation type="submission" date="2020-04" db="EMBL/GenBank/DDBJ databases">
        <authorList>
            <person name="Pajer P."/>
            <person name="Broz P."/>
        </authorList>
    </citation>
    <scope>NUCLEOTIDE SEQUENCE [LARGE SCALE GENOMIC DNA]</scope>
    <source>
        <strain evidence="3">CNCTC7660</strain>
        <strain evidence="4">NRL-ATB46093</strain>
        <plasmid evidence="3 4">unnamed2</plasmid>
    </source>
</reference>
<feature type="transmembrane region" description="Helical" evidence="1">
    <location>
        <begin position="49"/>
        <end position="67"/>
    </location>
</feature>
<feature type="transmembrane region" description="Helical" evidence="1">
    <location>
        <begin position="20"/>
        <end position="37"/>
    </location>
</feature>
<dbReference type="EMBL" id="CP051179">
    <property type="protein sequence ID" value="QKX52910.1"/>
    <property type="molecule type" value="Genomic_DNA"/>
</dbReference>
<keyword evidence="1" id="KW-0812">Transmembrane</keyword>
<dbReference type="AlphaFoldDB" id="A0A7H8QG29"/>
<evidence type="ECO:0000313" key="4">
    <source>
        <dbReference type="Proteomes" id="UP000509222"/>
    </source>
</evidence>
<geneLocation type="plasmid" evidence="3 4">
    <name>unnamed2</name>
</geneLocation>
<keyword evidence="1" id="KW-1133">Transmembrane helix</keyword>
<evidence type="ECO:0000313" key="3">
    <source>
        <dbReference type="EMBL" id="QKX52910.1"/>
    </source>
</evidence>
<reference evidence="3" key="3">
    <citation type="submission" date="2020-09" db="EMBL/GenBank/DDBJ databases">
        <title>Isolation of Planomicrobium glaciei.</title>
        <authorList>
            <person name="Malisova L."/>
            <person name="Safrankova R."/>
            <person name="Jakubu V."/>
            <person name="Spanelova P."/>
        </authorList>
    </citation>
    <scope>NUCLEOTIDE SEQUENCE</scope>
    <source>
        <strain evidence="3">CNCTC7660</strain>
        <plasmid evidence="3">unnamed2</plasmid>
    </source>
</reference>
<gene>
    <name evidence="2" type="ORF">HF394_19460</name>
    <name evidence="3" type="ORF">HF394_19990</name>
</gene>
<dbReference type="EMBL" id="CP051179">
    <property type="protein sequence ID" value="QKX52811.1"/>
    <property type="molecule type" value="Genomic_DNA"/>
</dbReference>
<protein>
    <submittedName>
        <fullName evidence="3">Uncharacterized protein</fullName>
    </submittedName>
</protein>
<evidence type="ECO:0000256" key="1">
    <source>
        <dbReference type="SAM" id="Phobius"/>
    </source>
</evidence>
<reference evidence="4" key="2">
    <citation type="submission" date="2020-06" db="EMBL/GenBank/DDBJ databases">
        <title>Isolation of Planomicrobium glaciei.</title>
        <authorList>
            <person name="Malisova L."/>
            <person name="Safrankova R."/>
            <person name="Jakubu V."/>
            <person name="Spanelova P."/>
        </authorList>
    </citation>
    <scope>NUCLEOTIDE SEQUENCE [LARGE SCALE GENOMIC DNA]</scope>
    <source>
        <strain evidence="4">NRL-ATB46093</strain>
        <plasmid evidence="4">unnamed2</plasmid>
    </source>
</reference>
<accession>A0A7H8QG29</accession>
<dbReference type="Proteomes" id="UP000509222">
    <property type="component" value="Plasmid unnamed2"/>
</dbReference>
<evidence type="ECO:0000313" key="2">
    <source>
        <dbReference type="EMBL" id="QKX52811.1"/>
    </source>
</evidence>